<keyword evidence="5" id="KW-1015">Disulfide bond</keyword>
<keyword evidence="3" id="KW-0646">Protease inhibitor</keyword>
<dbReference type="PROSITE" id="PS00280">
    <property type="entry name" value="BPTI_KUNITZ_1"/>
    <property type="match status" value="2"/>
</dbReference>
<keyword evidence="9" id="KW-1185">Reference proteome</keyword>
<keyword evidence="6" id="KW-1199">Hemostasis impairing toxin</keyword>
<dbReference type="InterPro" id="IPR050098">
    <property type="entry name" value="TFPI/VKTCI-like"/>
</dbReference>
<proteinExistence type="predicted"/>
<dbReference type="Gene3D" id="4.10.410.10">
    <property type="entry name" value="Pancreatic trypsin inhibitor Kunitz domain"/>
    <property type="match status" value="2"/>
</dbReference>
<dbReference type="PANTHER" id="PTHR10083:SF376">
    <property type="entry name" value="SERINE PEPTIDASE INHIBITOR, KUNITZ TYPE, 3"/>
    <property type="match status" value="1"/>
</dbReference>
<evidence type="ECO:0000259" key="8">
    <source>
        <dbReference type="PROSITE" id="PS50279"/>
    </source>
</evidence>
<dbReference type="OMA" id="FKHYGRY"/>
<dbReference type="FunFam" id="4.10.410.10:FF:000020">
    <property type="entry name" value="Collagen, type VI, alpha 3"/>
    <property type="match status" value="2"/>
</dbReference>
<dbReference type="Pfam" id="PF00014">
    <property type="entry name" value="Kunitz_BPTI"/>
    <property type="match status" value="2"/>
</dbReference>
<dbReference type="CDD" id="cd00109">
    <property type="entry name" value="Kunitz-type"/>
    <property type="match status" value="2"/>
</dbReference>
<sequence>MPSCNGALPNSGLDVENGECSALPDPGPCTSANKTKWYYDQTAKSCKSFQYTGCGGNSNNYATKELCEDRCADRKTCDDQQAPLQDENFNIVDCSSKSCPQSYTCKRGRALSICCPTFSVATASSLMAQNAAGTCAMPKDRGTCDKFELKFFYNKDIGECKYFFYSGCGGNSNNFKELAECQRLCGKRELPETWFRHSLYTSQHSLWNFLEASTTQQTHESTSLNIPPPSSFTSLFAQRRTTVGQLEP</sequence>
<evidence type="ECO:0000313" key="10">
    <source>
        <dbReference type="WBParaSite" id="nRc.2.0.1.t32284-RA"/>
    </source>
</evidence>
<dbReference type="InterPro" id="IPR002223">
    <property type="entry name" value="Kunitz_BPTI"/>
</dbReference>
<reference evidence="10" key="1">
    <citation type="submission" date="2022-11" db="UniProtKB">
        <authorList>
            <consortium name="WormBaseParasite"/>
        </authorList>
    </citation>
    <scope>IDENTIFICATION</scope>
</reference>
<keyword evidence="2" id="KW-0964">Secreted</keyword>
<comment type="subcellular location">
    <subcellularLocation>
        <location evidence="1">Secreted</location>
    </subcellularLocation>
</comment>
<dbReference type="PANTHER" id="PTHR10083">
    <property type="entry name" value="KUNITZ-TYPE PROTEASE INHIBITOR-RELATED"/>
    <property type="match status" value="1"/>
</dbReference>
<dbReference type="SMART" id="SM00131">
    <property type="entry name" value="KU"/>
    <property type="match status" value="2"/>
</dbReference>
<dbReference type="SUPFAM" id="SSF57362">
    <property type="entry name" value="BPTI-like"/>
    <property type="match status" value="2"/>
</dbReference>
<evidence type="ECO:0000256" key="1">
    <source>
        <dbReference type="ARBA" id="ARBA00004613"/>
    </source>
</evidence>
<dbReference type="InterPro" id="IPR020901">
    <property type="entry name" value="Prtase_inh_Kunz-CS"/>
</dbReference>
<dbReference type="GO" id="GO:0004867">
    <property type="term" value="F:serine-type endopeptidase inhibitor activity"/>
    <property type="evidence" value="ECO:0007669"/>
    <property type="project" value="UniProtKB-KW"/>
</dbReference>
<dbReference type="GO" id="GO:0005615">
    <property type="term" value="C:extracellular space"/>
    <property type="evidence" value="ECO:0007669"/>
    <property type="project" value="TreeGrafter"/>
</dbReference>
<evidence type="ECO:0000313" key="9">
    <source>
        <dbReference type="Proteomes" id="UP000887565"/>
    </source>
</evidence>
<dbReference type="Proteomes" id="UP000887565">
    <property type="component" value="Unplaced"/>
</dbReference>
<evidence type="ECO:0000256" key="6">
    <source>
        <dbReference type="ARBA" id="ARBA00023240"/>
    </source>
</evidence>
<evidence type="ECO:0000256" key="2">
    <source>
        <dbReference type="ARBA" id="ARBA00022525"/>
    </source>
</evidence>
<dbReference type="WBParaSite" id="nRc.2.0.1.t32284-RA">
    <property type="protein sequence ID" value="nRc.2.0.1.t32284-RA"/>
    <property type="gene ID" value="nRc.2.0.1.g32284"/>
</dbReference>
<protein>
    <submittedName>
        <fullName evidence="10">BPTI/Kunitz inhibitor domain-containing protein</fullName>
    </submittedName>
</protein>
<evidence type="ECO:0000256" key="5">
    <source>
        <dbReference type="ARBA" id="ARBA00023157"/>
    </source>
</evidence>
<dbReference type="PRINTS" id="PR00759">
    <property type="entry name" value="BASICPTASE"/>
</dbReference>
<feature type="domain" description="BPTI/Kunitz inhibitor" evidence="8">
    <location>
        <begin position="20"/>
        <end position="71"/>
    </location>
</feature>
<evidence type="ECO:0000256" key="4">
    <source>
        <dbReference type="ARBA" id="ARBA00022900"/>
    </source>
</evidence>
<keyword evidence="4" id="KW-0722">Serine protease inhibitor</keyword>
<accession>A0A915K1T9</accession>
<dbReference type="AlphaFoldDB" id="A0A915K1T9"/>
<evidence type="ECO:0000256" key="7">
    <source>
        <dbReference type="ARBA" id="ARBA00034146"/>
    </source>
</evidence>
<evidence type="ECO:0000256" key="3">
    <source>
        <dbReference type="ARBA" id="ARBA00022690"/>
    </source>
</evidence>
<keyword evidence="7" id="KW-1203">Blood coagulation cascade inhibiting toxin</keyword>
<dbReference type="InterPro" id="IPR036880">
    <property type="entry name" value="Kunitz_BPTI_sf"/>
</dbReference>
<name>A0A915K1T9_ROMCU</name>
<organism evidence="9 10">
    <name type="scientific">Romanomermis culicivorax</name>
    <name type="common">Nematode worm</name>
    <dbReference type="NCBI Taxonomy" id="13658"/>
    <lineage>
        <taxon>Eukaryota</taxon>
        <taxon>Metazoa</taxon>
        <taxon>Ecdysozoa</taxon>
        <taxon>Nematoda</taxon>
        <taxon>Enoplea</taxon>
        <taxon>Dorylaimia</taxon>
        <taxon>Mermithida</taxon>
        <taxon>Mermithoidea</taxon>
        <taxon>Mermithidae</taxon>
        <taxon>Romanomermis</taxon>
    </lineage>
</organism>
<keyword evidence="6" id="KW-0800">Toxin</keyword>
<feature type="domain" description="BPTI/Kunitz inhibitor" evidence="8">
    <location>
        <begin position="135"/>
        <end position="185"/>
    </location>
</feature>
<dbReference type="PROSITE" id="PS50279">
    <property type="entry name" value="BPTI_KUNITZ_2"/>
    <property type="match status" value="2"/>
</dbReference>